<keyword evidence="2" id="KW-0732">Signal</keyword>
<keyword evidence="3" id="KW-0614">Plasmid</keyword>
<dbReference type="RefSeq" id="WP_107320473.1">
    <property type="nucleotide sequence ID" value="NZ_CP028351.1"/>
</dbReference>
<dbReference type="AlphaFoldDB" id="A0AAN1TXS4"/>
<accession>A0AAN1TXS4</accession>
<dbReference type="EMBL" id="CP028351">
    <property type="protein sequence ID" value="AVV39831.1"/>
    <property type="molecule type" value="Genomic_DNA"/>
</dbReference>
<feature type="region of interest" description="Disordered" evidence="1">
    <location>
        <begin position="96"/>
        <end position="141"/>
    </location>
</feature>
<sequence length="141" mass="15786">MAMKKAVVALLFITSPLTVFAATDSCKDQLADISAKTEVAKSRGNSAESARLDIARDKIETYCTDERQATRASHEVSKREMKVKKAELELQKAQQELAEAEADGRSDKIRKKTTRVDEKKLKLESEKMELKEAEADAQRLN</sequence>
<reference evidence="3 4" key="1">
    <citation type="journal article" date="2018" name="Int J Genomics">
        <title>Comparative Genomics Analysis of Plasmid pPV989-94 from a Clinical Isolate of Pantoea vagans PV989.</title>
        <authorList>
            <person name="Xu L."/>
            <person name="Yin M."/>
            <person name="Zhu T."/>
            <person name="Lu J."/>
            <person name="Bao Q."/>
        </authorList>
    </citation>
    <scope>NUCLEOTIDE SEQUENCE [LARGE SCALE GENOMIC DNA]</scope>
    <source>
        <strain evidence="3 4">PV989</strain>
    </source>
</reference>
<dbReference type="InterPro" id="IPR009468">
    <property type="entry name" value="DUF1090"/>
</dbReference>
<name>A0AAN1TXS4_9GAMM</name>
<organism evidence="3 4">
    <name type="scientific">Pantoea vagans</name>
    <dbReference type="NCBI Taxonomy" id="470934"/>
    <lineage>
        <taxon>Bacteria</taxon>
        <taxon>Pseudomonadati</taxon>
        <taxon>Pseudomonadota</taxon>
        <taxon>Gammaproteobacteria</taxon>
        <taxon>Enterobacterales</taxon>
        <taxon>Erwiniaceae</taxon>
        <taxon>Pantoea</taxon>
    </lineage>
</organism>
<dbReference type="Proteomes" id="UP000241538">
    <property type="component" value="Plasmid pPV989-167"/>
</dbReference>
<feature type="signal peptide" evidence="2">
    <location>
        <begin position="1"/>
        <end position="21"/>
    </location>
</feature>
<protein>
    <submittedName>
        <fullName evidence="3">DUF1090 domain-containing protein</fullName>
    </submittedName>
</protein>
<evidence type="ECO:0000313" key="3">
    <source>
        <dbReference type="EMBL" id="AVV39831.1"/>
    </source>
</evidence>
<feature type="chain" id="PRO_5042987260" evidence="2">
    <location>
        <begin position="22"/>
        <end position="141"/>
    </location>
</feature>
<feature type="compositionally biased region" description="Basic and acidic residues" evidence="1">
    <location>
        <begin position="114"/>
        <end position="141"/>
    </location>
</feature>
<geneLocation type="plasmid" evidence="4">
    <name>ppv989-167</name>
</geneLocation>
<evidence type="ECO:0000256" key="2">
    <source>
        <dbReference type="SAM" id="SignalP"/>
    </source>
</evidence>
<dbReference type="Pfam" id="PF06476">
    <property type="entry name" value="DUF1090"/>
    <property type="match status" value="1"/>
</dbReference>
<proteinExistence type="predicted"/>
<evidence type="ECO:0000256" key="1">
    <source>
        <dbReference type="SAM" id="MobiDB-lite"/>
    </source>
</evidence>
<evidence type="ECO:0000313" key="4">
    <source>
        <dbReference type="Proteomes" id="UP000241538"/>
    </source>
</evidence>
<gene>
    <name evidence="3" type="ORF">C9381_21600</name>
</gene>